<evidence type="ECO:0000313" key="3">
    <source>
        <dbReference type="Proteomes" id="UP001597024"/>
    </source>
</evidence>
<gene>
    <name evidence="2" type="ORF">ACFQ08_15595</name>
</gene>
<comment type="caution">
    <text evidence="2">The sequence shown here is derived from an EMBL/GenBank/DDBJ whole genome shotgun (WGS) entry which is preliminary data.</text>
</comment>
<name>A0ABW3DSH8_9ACTN</name>
<evidence type="ECO:0000256" key="1">
    <source>
        <dbReference type="SAM" id="MobiDB-lite"/>
    </source>
</evidence>
<dbReference type="EMBL" id="JBHTHX010000481">
    <property type="protein sequence ID" value="MFD0885972.1"/>
    <property type="molecule type" value="Genomic_DNA"/>
</dbReference>
<organism evidence="2 3">
    <name type="scientific">Streptosporangium algeriense</name>
    <dbReference type="NCBI Taxonomy" id="1682748"/>
    <lineage>
        <taxon>Bacteria</taxon>
        <taxon>Bacillati</taxon>
        <taxon>Actinomycetota</taxon>
        <taxon>Actinomycetes</taxon>
        <taxon>Streptosporangiales</taxon>
        <taxon>Streptosporangiaceae</taxon>
        <taxon>Streptosporangium</taxon>
    </lineage>
</organism>
<proteinExistence type="predicted"/>
<sequence length="118" mass="12587">MSGEDRPWAEGSPAGASPAGTWSTVRARRSVLAVARNMTSAGRLLDVLPMFGSDLRVRTLFTTVEGSAFDDGLDVYLRTVGARTIPWAEAVATRFDLALSASANGDLHRLDAPLLLID</sequence>
<dbReference type="Proteomes" id="UP001597024">
    <property type="component" value="Unassembled WGS sequence"/>
</dbReference>
<feature type="region of interest" description="Disordered" evidence="1">
    <location>
        <begin position="1"/>
        <end position="22"/>
    </location>
</feature>
<reference evidence="3" key="1">
    <citation type="journal article" date="2019" name="Int. J. Syst. Evol. Microbiol.">
        <title>The Global Catalogue of Microorganisms (GCM) 10K type strain sequencing project: providing services to taxonomists for standard genome sequencing and annotation.</title>
        <authorList>
            <consortium name="The Broad Institute Genomics Platform"/>
            <consortium name="The Broad Institute Genome Sequencing Center for Infectious Disease"/>
            <person name="Wu L."/>
            <person name="Ma J."/>
        </authorList>
    </citation>
    <scope>NUCLEOTIDE SEQUENCE [LARGE SCALE GENOMIC DNA]</scope>
    <source>
        <strain evidence="3">CCUG 62974</strain>
    </source>
</reference>
<keyword evidence="3" id="KW-1185">Reference proteome</keyword>
<protein>
    <submittedName>
        <fullName evidence="2">Uncharacterized protein</fullName>
    </submittedName>
</protein>
<evidence type="ECO:0000313" key="2">
    <source>
        <dbReference type="EMBL" id="MFD0885972.1"/>
    </source>
</evidence>
<accession>A0ABW3DSH8</accession>
<feature type="non-terminal residue" evidence="2">
    <location>
        <position position="118"/>
    </location>
</feature>
<feature type="compositionally biased region" description="Low complexity" evidence="1">
    <location>
        <begin position="11"/>
        <end position="20"/>
    </location>
</feature>